<reference evidence="8" key="1">
    <citation type="submission" date="2025-08" db="UniProtKB">
        <authorList>
            <consortium name="RefSeq"/>
        </authorList>
    </citation>
    <scope>IDENTIFICATION</scope>
    <source>
        <tissue evidence="8">Whole Larva</tissue>
    </source>
</reference>
<evidence type="ECO:0000256" key="2">
    <source>
        <dbReference type="ARBA" id="ARBA00022475"/>
    </source>
</evidence>
<evidence type="ECO:0000256" key="4">
    <source>
        <dbReference type="ARBA" id="ARBA00022989"/>
    </source>
</evidence>
<keyword evidence="4 6" id="KW-1133">Transmembrane helix</keyword>
<gene>
    <name evidence="8" type="primary">LOC108561211</name>
</gene>
<name>A0ABM1MIZ5_NICVS</name>
<sequence>MGIRNVMICFSKRQKIVNFLNWLTTFDTKLYKAGVSMDFRSIKYLMIIRSFFITLTVTVNPVVCTLSRQDMNICFEHFISYNLTFIINSMIMLQFSVYVFILWQRLRVINNSITNMVTNGSLSFTNDKYPPILYKKQEMDTLLKLLCAMHNEICNNAKLLNEIFSEVILLTIIKTFADILNGLHTLSSKTQLILIIFDCSWGVALLIEVVFILIPCTSTRHAVCIIVK</sequence>
<keyword evidence="5 6" id="KW-0472">Membrane</keyword>
<feature type="transmembrane region" description="Helical" evidence="6">
    <location>
        <begin position="83"/>
        <end position="103"/>
    </location>
</feature>
<dbReference type="RefSeq" id="XP_017774545.1">
    <property type="nucleotide sequence ID" value="XM_017919056.1"/>
</dbReference>
<keyword evidence="7" id="KW-1185">Reference proteome</keyword>
<dbReference type="InterPro" id="IPR013604">
    <property type="entry name" value="7TM_chemorcpt"/>
</dbReference>
<organism evidence="7 8">
    <name type="scientific">Nicrophorus vespilloides</name>
    <name type="common">Boreal carrion beetle</name>
    <dbReference type="NCBI Taxonomy" id="110193"/>
    <lineage>
        <taxon>Eukaryota</taxon>
        <taxon>Metazoa</taxon>
        <taxon>Ecdysozoa</taxon>
        <taxon>Arthropoda</taxon>
        <taxon>Hexapoda</taxon>
        <taxon>Insecta</taxon>
        <taxon>Pterygota</taxon>
        <taxon>Neoptera</taxon>
        <taxon>Endopterygota</taxon>
        <taxon>Coleoptera</taxon>
        <taxon>Polyphaga</taxon>
        <taxon>Staphyliniformia</taxon>
        <taxon>Silphidae</taxon>
        <taxon>Nicrophorinae</taxon>
        <taxon>Nicrophorus</taxon>
    </lineage>
</organism>
<dbReference type="Pfam" id="PF08395">
    <property type="entry name" value="7tm_7"/>
    <property type="match status" value="1"/>
</dbReference>
<keyword evidence="3 6" id="KW-0812">Transmembrane</keyword>
<dbReference type="GeneID" id="108561211"/>
<feature type="transmembrane region" description="Helical" evidence="6">
    <location>
        <begin position="192"/>
        <end position="214"/>
    </location>
</feature>
<feature type="transmembrane region" description="Helical" evidence="6">
    <location>
        <begin position="44"/>
        <end position="63"/>
    </location>
</feature>
<evidence type="ECO:0000313" key="7">
    <source>
        <dbReference type="Proteomes" id="UP000695000"/>
    </source>
</evidence>
<comment type="subcellular location">
    <subcellularLocation>
        <location evidence="1">Cell membrane</location>
        <topology evidence="1">Multi-pass membrane protein</topology>
    </subcellularLocation>
</comment>
<protein>
    <submittedName>
        <fullName evidence="8">Uncharacterized protein LOC108561211</fullName>
    </submittedName>
</protein>
<proteinExistence type="predicted"/>
<dbReference type="Proteomes" id="UP000695000">
    <property type="component" value="Unplaced"/>
</dbReference>
<evidence type="ECO:0000256" key="5">
    <source>
        <dbReference type="ARBA" id="ARBA00023136"/>
    </source>
</evidence>
<evidence type="ECO:0000256" key="6">
    <source>
        <dbReference type="SAM" id="Phobius"/>
    </source>
</evidence>
<evidence type="ECO:0000313" key="8">
    <source>
        <dbReference type="RefSeq" id="XP_017774545.1"/>
    </source>
</evidence>
<evidence type="ECO:0000256" key="1">
    <source>
        <dbReference type="ARBA" id="ARBA00004651"/>
    </source>
</evidence>
<accession>A0ABM1MIZ5</accession>
<evidence type="ECO:0000256" key="3">
    <source>
        <dbReference type="ARBA" id="ARBA00022692"/>
    </source>
</evidence>
<keyword evidence="2" id="KW-1003">Cell membrane</keyword>